<accession>A0A9P1I6I0</accession>
<feature type="compositionally biased region" description="Polar residues" evidence="10">
    <location>
        <begin position="556"/>
        <end position="571"/>
    </location>
</feature>
<evidence type="ECO:0000259" key="12">
    <source>
        <dbReference type="PROSITE" id="PS50011"/>
    </source>
</evidence>
<evidence type="ECO:0000256" key="1">
    <source>
        <dbReference type="ARBA" id="ARBA00022679"/>
    </source>
</evidence>
<evidence type="ECO:0000256" key="10">
    <source>
        <dbReference type="SAM" id="MobiDB-lite"/>
    </source>
</evidence>
<comment type="similarity">
    <text evidence="9">Belongs to the protein kinase superfamily. Tyr protein kinase family.</text>
</comment>
<evidence type="ECO:0000256" key="4">
    <source>
        <dbReference type="ARBA" id="ARBA00022840"/>
    </source>
</evidence>
<dbReference type="PROSITE" id="PS50011">
    <property type="entry name" value="PROTEIN_KINASE_DOM"/>
    <property type="match status" value="1"/>
</dbReference>
<dbReference type="PRINTS" id="PR00109">
    <property type="entry name" value="TYRKINASE"/>
</dbReference>
<name>A0A9P1I6I0_9PELO</name>
<dbReference type="SMART" id="SM00252">
    <property type="entry name" value="SH2"/>
    <property type="match status" value="1"/>
</dbReference>
<dbReference type="SMART" id="SM00219">
    <property type="entry name" value="TyrKc"/>
    <property type="match status" value="1"/>
</dbReference>
<dbReference type="FunFam" id="1.10.510.10:FF:001408">
    <property type="entry name" value="Tyrosine-protein kinase"/>
    <property type="match status" value="1"/>
</dbReference>
<dbReference type="InterPro" id="IPR008266">
    <property type="entry name" value="Tyr_kinase_AS"/>
</dbReference>
<dbReference type="InterPro" id="IPR036860">
    <property type="entry name" value="SH2_dom_sf"/>
</dbReference>
<dbReference type="CDD" id="cd00192">
    <property type="entry name" value="PTKc"/>
    <property type="match status" value="1"/>
</dbReference>
<evidence type="ECO:0000256" key="3">
    <source>
        <dbReference type="ARBA" id="ARBA00022777"/>
    </source>
</evidence>
<evidence type="ECO:0000256" key="5">
    <source>
        <dbReference type="ARBA" id="ARBA00023137"/>
    </source>
</evidence>
<evidence type="ECO:0000256" key="9">
    <source>
        <dbReference type="RuleBase" id="RU362096"/>
    </source>
</evidence>
<evidence type="ECO:0000313" key="14">
    <source>
        <dbReference type="Proteomes" id="UP001152747"/>
    </source>
</evidence>
<feature type="domain" description="SH2" evidence="11">
    <location>
        <begin position="94"/>
        <end position="188"/>
    </location>
</feature>
<dbReference type="SUPFAM" id="SSF55550">
    <property type="entry name" value="SH2 domain"/>
    <property type="match status" value="1"/>
</dbReference>
<dbReference type="PROSITE" id="PS00107">
    <property type="entry name" value="PROTEIN_KINASE_ATP"/>
    <property type="match status" value="1"/>
</dbReference>
<dbReference type="PANTHER" id="PTHR24418">
    <property type="entry name" value="TYROSINE-PROTEIN KINASE"/>
    <property type="match status" value="1"/>
</dbReference>
<dbReference type="InterPro" id="IPR001245">
    <property type="entry name" value="Ser-Thr/Tyr_kinase_cat_dom"/>
</dbReference>
<proteinExistence type="inferred from homology"/>
<feature type="region of interest" description="Disordered" evidence="10">
    <location>
        <begin position="539"/>
        <end position="577"/>
    </location>
</feature>
<gene>
    <name evidence="13" type="ORF">CAMP_LOCUS1673</name>
</gene>
<dbReference type="Gene3D" id="3.30.200.20">
    <property type="entry name" value="Phosphorylase Kinase, domain 1"/>
    <property type="match status" value="1"/>
</dbReference>
<keyword evidence="7" id="KW-0727">SH2 domain</keyword>
<dbReference type="GO" id="GO:0005524">
    <property type="term" value="F:ATP binding"/>
    <property type="evidence" value="ECO:0007669"/>
    <property type="project" value="UniProtKB-UniRule"/>
</dbReference>
<dbReference type="AlphaFoldDB" id="A0A9P1I6I0"/>
<evidence type="ECO:0000313" key="13">
    <source>
        <dbReference type="EMBL" id="CAI5439036.1"/>
    </source>
</evidence>
<dbReference type="Pfam" id="PF07714">
    <property type="entry name" value="PK_Tyr_Ser-Thr"/>
    <property type="match status" value="1"/>
</dbReference>
<dbReference type="InterPro" id="IPR020635">
    <property type="entry name" value="Tyr_kinase_cat_dom"/>
</dbReference>
<evidence type="ECO:0000256" key="8">
    <source>
        <dbReference type="PROSITE-ProRule" id="PRU10141"/>
    </source>
</evidence>
<dbReference type="EC" id="2.7.10.2" evidence="9"/>
<dbReference type="OrthoDB" id="546826at2759"/>
<feature type="region of interest" description="Disordered" evidence="10">
    <location>
        <begin position="1"/>
        <end position="29"/>
    </location>
</feature>
<feature type="binding site" evidence="8">
    <location>
        <position position="236"/>
    </location>
    <ligand>
        <name>ATP</name>
        <dbReference type="ChEBI" id="CHEBI:30616"/>
    </ligand>
</feature>
<evidence type="ECO:0000256" key="7">
    <source>
        <dbReference type="PROSITE-ProRule" id="PRU00191"/>
    </source>
</evidence>
<keyword evidence="1 9" id="KW-0808">Transferase</keyword>
<keyword evidence="5 9" id="KW-0829">Tyrosine-protein kinase</keyword>
<keyword evidence="3 9" id="KW-0418">Kinase</keyword>
<evidence type="ECO:0000256" key="2">
    <source>
        <dbReference type="ARBA" id="ARBA00022741"/>
    </source>
</evidence>
<dbReference type="InterPro" id="IPR011009">
    <property type="entry name" value="Kinase-like_dom_sf"/>
</dbReference>
<keyword evidence="14" id="KW-1185">Reference proteome</keyword>
<reference evidence="13" key="1">
    <citation type="submission" date="2022-11" db="EMBL/GenBank/DDBJ databases">
        <authorList>
            <person name="Kikuchi T."/>
        </authorList>
    </citation>
    <scope>NUCLEOTIDE SEQUENCE</scope>
    <source>
        <strain evidence="13">PS1010</strain>
    </source>
</reference>
<dbReference type="Proteomes" id="UP001152747">
    <property type="component" value="Unassembled WGS sequence"/>
</dbReference>
<evidence type="ECO:0000259" key="11">
    <source>
        <dbReference type="PROSITE" id="PS50001"/>
    </source>
</evidence>
<dbReference type="GO" id="GO:0004715">
    <property type="term" value="F:non-membrane spanning protein tyrosine kinase activity"/>
    <property type="evidence" value="ECO:0007669"/>
    <property type="project" value="UniProtKB-EC"/>
</dbReference>
<dbReference type="InterPro" id="IPR000719">
    <property type="entry name" value="Prot_kinase_dom"/>
</dbReference>
<dbReference type="EMBL" id="CANHGI010000001">
    <property type="protein sequence ID" value="CAI5439036.1"/>
    <property type="molecule type" value="Genomic_DNA"/>
</dbReference>
<dbReference type="PROSITE" id="PS50001">
    <property type="entry name" value="SH2"/>
    <property type="match status" value="1"/>
</dbReference>
<dbReference type="SUPFAM" id="SSF56112">
    <property type="entry name" value="Protein kinase-like (PK-like)"/>
    <property type="match status" value="1"/>
</dbReference>
<evidence type="ECO:0000256" key="6">
    <source>
        <dbReference type="ARBA" id="ARBA00051245"/>
    </source>
</evidence>
<feature type="domain" description="Protein kinase" evidence="12">
    <location>
        <begin position="200"/>
        <end position="467"/>
    </location>
</feature>
<protein>
    <recommendedName>
        <fullName evidence="9">Tyrosine-protein kinase</fullName>
        <ecNumber evidence="9">2.7.10.2</ecNumber>
    </recommendedName>
</protein>
<comment type="caution">
    <text evidence="13">The sequence shown here is derived from an EMBL/GenBank/DDBJ whole genome shotgun (WGS) entry which is preliminary data.</text>
</comment>
<dbReference type="Pfam" id="PF00017">
    <property type="entry name" value="SH2"/>
    <property type="match status" value="1"/>
</dbReference>
<dbReference type="PROSITE" id="PS00109">
    <property type="entry name" value="PROTEIN_KINASE_TYR"/>
    <property type="match status" value="1"/>
</dbReference>
<organism evidence="13 14">
    <name type="scientific">Caenorhabditis angaria</name>
    <dbReference type="NCBI Taxonomy" id="860376"/>
    <lineage>
        <taxon>Eukaryota</taxon>
        <taxon>Metazoa</taxon>
        <taxon>Ecdysozoa</taxon>
        <taxon>Nematoda</taxon>
        <taxon>Chromadorea</taxon>
        <taxon>Rhabditida</taxon>
        <taxon>Rhabditina</taxon>
        <taxon>Rhabditomorpha</taxon>
        <taxon>Rhabditoidea</taxon>
        <taxon>Rhabditidae</taxon>
        <taxon>Peloderinae</taxon>
        <taxon>Caenorhabditis</taxon>
    </lineage>
</organism>
<dbReference type="Gene3D" id="3.30.505.10">
    <property type="entry name" value="SH2 domain"/>
    <property type="match status" value="1"/>
</dbReference>
<keyword evidence="2 8" id="KW-0547">Nucleotide-binding</keyword>
<sequence length="577" mass="64536">MTIRRVNNDVTGAPTTKRGISSNRKKEGEFFKGKNKPGGFFVKGRISPGREVAQLSGTDSKMIQKTESGDKLAPVDDNNMVIATLSKGLIEHQWYHGVMPREEINDLLKVDGDFLVRKTTEKSRPFICLSVCHNNEARHFPLVYENGTWTLKNLERNDKFFELVELLNFLVVQKYQLGPTRTVLVRAIPRPEYYILHEDICLTNKLGSGAFGEVWKGTLKKRGDKDKGVQMDVAIKRIKGNPRKSMIREFVKEAKLMRRLKHQNIVQVIGVAPSEEPLMIIIELASNGCLKSFLKKTKCPTEQLMQFCRDAARGMAYLSSQMIIHRDLAARNLLLGPLMEVKISDFGLSECGKTETKATKMKVPIRWLAPESLDTLCFTTKTDVWSYAVTVWEIFSYCATDPFPGLTNAQAKDIIRNKTPPMQAPPDAPGDIVRLMLDCFEKNPMNRPTFPLILKKLSPTENIDIYLKPMQLMEEGMTDPTSGLGQFSDKLADTQPLALPPPPDIAKGAMSTRAVRGSIPSNTALNVPHISPVSLVDTQPMCSLSKPPSPAGRRNGCTSPSILPQRTNSRSQLKRNK</sequence>
<dbReference type="InterPro" id="IPR000980">
    <property type="entry name" value="SH2"/>
</dbReference>
<keyword evidence="4 8" id="KW-0067">ATP-binding</keyword>
<dbReference type="InterPro" id="IPR017441">
    <property type="entry name" value="Protein_kinase_ATP_BS"/>
</dbReference>
<comment type="catalytic activity">
    <reaction evidence="6 9">
        <text>L-tyrosyl-[protein] + ATP = O-phospho-L-tyrosyl-[protein] + ADP + H(+)</text>
        <dbReference type="Rhea" id="RHEA:10596"/>
        <dbReference type="Rhea" id="RHEA-COMP:10136"/>
        <dbReference type="Rhea" id="RHEA-COMP:20101"/>
        <dbReference type="ChEBI" id="CHEBI:15378"/>
        <dbReference type="ChEBI" id="CHEBI:30616"/>
        <dbReference type="ChEBI" id="CHEBI:46858"/>
        <dbReference type="ChEBI" id="CHEBI:61978"/>
        <dbReference type="ChEBI" id="CHEBI:456216"/>
        <dbReference type="EC" id="2.7.10.2"/>
    </reaction>
</comment>
<dbReference type="CDD" id="cd10361">
    <property type="entry name" value="SH2_Fps_family"/>
    <property type="match status" value="1"/>
</dbReference>
<dbReference type="InterPro" id="IPR035849">
    <property type="entry name" value="Fes/Fps/Fer_SH2"/>
</dbReference>
<feature type="compositionally biased region" description="Polar residues" evidence="10">
    <location>
        <begin position="8"/>
        <end position="22"/>
    </location>
</feature>
<dbReference type="Gene3D" id="1.10.510.10">
    <property type="entry name" value="Transferase(Phosphotransferase) domain 1"/>
    <property type="match status" value="1"/>
</dbReference>
<dbReference type="InterPro" id="IPR050198">
    <property type="entry name" value="Non-receptor_tyrosine_kinases"/>
</dbReference>